<name>A0AA88Q4C0_9TELE</name>
<comment type="caution">
    <text evidence="1">The sequence shown here is derived from an EMBL/GenBank/DDBJ whole genome shotgun (WGS) entry which is preliminary data.</text>
</comment>
<dbReference type="EMBL" id="JAUYZG010000002">
    <property type="protein sequence ID" value="KAK2914293.1"/>
    <property type="molecule type" value="Genomic_DNA"/>
</dbReference>
<keyword evidence="2" id="KW-1185">Reference proteome</keyword>
<gene>
    <name evidence="1" type="ORF">Q8A67_002692</name>
</gene>
<accession>A0AA88Q4C0</accession>
<dbReference type="Proteomes" id="UP001187343">
    <property type="component" value="Unassembled WGS sequence"/>
</dbReference>
<reference evidence="1" key="1">
    <citation type="submission" date="2023-08" db="EMBL/GenBank/DDBJ databases">
        <title>Chromosome-level Genome Assembly of mud carp (Cirrhinus molitorella).</title>
        <authorList>
            <person name="Liu H."/>
        </authorList>
    </citation>
    <scope>NUCLEOTIDE SEQUENCE</scope>
    <source>
        <strain evidence="1">Prfri</strain>
        <tissue evidence="1">Muscle</tissue>
    </source>
</reference>
<evidence type="ECO:0000313" key="1">
    <source>
        <dbReference type="EMBL" id="KAK2914293.1"/>
    </source>
</evidence>
<dbReference type="AlphaFoldDB" id="A0AA88Q4C0"/>
<protein>
    <submittedName>
        <fullName evidence="1">Uncharacterized protein</fullName>
    </submittedName>
</protein>
<sequence length="76" mass="8292">MESRCCAPWKKQVPEGGTSINIPPTLPWPMQPCSFLRERKCRLIQGPDLSPGREESPAMGAGLFTVEIPGGLHCTV</sequence>
<evidence type="ECO:0000313" key="2">
    <source>
        <dbReference type="Proteomes" id="UP001187343"/>
    </source>
</evidence>
<organism evidence="1 2">
    <name type="scientific">Cirrhinus molitorella</name>
    <name type="common">mud carp</name>
    <dbReference type="NCBI Taxonomy" id="172907"/>
    <lineage>
        <taxon>Eukaryota</taxon>
        <taxon>Metazoa</taxon>
        <taxon>Chordata</taxon>
        <taxon>Craniata</taxon>
        <taxon>Vertebrata</taxon>
        <taxon>Euteleostomi</taxon>
        <taxon>Actinopterygii</taxon>
        <taxon>Neopterygii</taxon>
        <taxon>Teleostei</taxon>
        <taxon>Ostariophysi</taxon>
        <taxon>Cypriniformes</taxon>
        <taxon>Cyprinidae</taxon>
        <taxon>Labeoninae</taxon>
        <taxon>Labeonini</taxon>
        <taxon>Cirrhinus</taxon>
    </lineage>
</organism>
<proteinExistence type="predicted"/>